<comment type="caution">
    <text evidence="3">The sequence shown here is derived from an EMBL/GenBank/DDBJ whole genome shotgun (WGS) entry which is preliminary data.</text>
</comment>
<accession>A0ABN3CXQ2</accession>
<dbReference type="CDD" id="cd16345">
    <property type="entry name" value="LMWP_ArsC"/>
    <property type="match status" value="1"/>
</dbReference>
<dbReference type="EMBL" id="BAAAQX010000039">
    <property type="protein sequence ID" value="GAA2214295.1"/>
    <property type="molecule type" value="Genomic_DNA"/>
</dbReference>
<dbReference type="Gene3D" id="3.40.50.2300">
    <property type="match status" value="1"/>
</dbReference>
<feature type="domain" description="Phosphotyrosine protein phosphatase I" evidence="2">
    <location>
        <begin position="83"/>
        <end position="208"/>
    </location>
</feature>
<dbReference type="PANTHER" id="PTHR43428:SF1">
    <property type="entry name" value="ARSENATE REDUCTASE"/>
    <property type="match status" value="1"/>
</dbReference>
<reference evidence="3 4" key="1">
    <citation type="journal article" date="2019" name="Int. J. Syst. Evol. Microbiol.">
        <title>The Global Catalogue of Microorganisms (GCM) 10K type strain sequencing project: providing services to taxonomists for standard genome sequencing and annotation.</title>
        <authorList>
            <consortium name="The Broad Institute Genomics Platform"/>
            <consortium name="The Broad Institute Genome Sequencing Center for Infectious Disease"/>
            <person name="Wu L."/>
            <person name="Ma J."/>
        </authorList>
    </citation>
    <scope>NUCLEOTIDE SEQUENCE [LARGE SCALE GENOMIC DNA]</scope>
    <source>
        <strain evidence="3 4">JCM 16114</strain>
    </source>
</reference>
<dbReference type="InterPro" id="IPR036196">
    <property type="entry name" value="Ptyr_pPase_sf"/>
</dbReference>
<dbReference type="InterPro" id="IPR023485">
    <property type="entry name" value="Ptyr_pPase"/>
</dbReference>
<dbReference type="SMART" id="SM00226">
    <property type="entry name" value="LMWPc"/>
    <property type="match status" value="1"/>
</dbReference>
<dbReference type="Proteomes" id="UP001499843">
    <property type="component" value="Unassembled WGS sequence"/>
</dbReference>
<evidence type="ECO:0000259" key="2">
    <source>
        <dbReference type="SMART" id="SM00226"/>
    </source>
</evidence>
<dbReference type="InterPro" id="IPR048716">
    <property type="entry name" value="Phosphatase-like_N"/>
</dbReference>
<keyword evidence="4" id="KW-1185">Reference proteome</keyword>
<dbReference type="PANTHER" id="PTHR43428">
    <property type="entry name" value="ARSENATE REDUCTASE"/>
    <property type="match status" value="1"/>
</dbReference>
<dbReference type="Gene3D" id="1.10.8.1060">
    <property type="entry name" value="Corynebacterium glutamicum thioredoxin-dependent arsenate reductase, N-terminal domain"/>
    <property type="match status" value="1"/>
</dbReference>
<sequence>MTRPAHRRADLTIDQRHALLTSARTLAGEFDGAFGAETIDRFLRTSYDQFAVAGSRPLIAERFARQRLRALARVEGKDSSGTPIVLFLCVHNAGRSQMALGFFTHLAQERAIGWSGGSEPGERINPAAIEAMRERGIDITGEYPKPWTHEIAQAADVIITMGCGDACPVFPGRRYEDWALADPAGQSVEAVRPIRDEIERRVRALLAELGIPAAASGA</sequence>
<protein>
    <submittedName>
        <fullName evidence="3">Arsenate reductase ArsC</fullName>
    </submittedName>
</protein>
<name>A0ABN3CXQ2_9ACTN</name>
<dbReference type="RefSeq" id="WP_344491528.1">
    <property type="nucleotide sequence ID" value="NZ_BAAAQX010000039.1"/>
</dbReference>
<evidence type="ECO:0000256" key="1">
    <source>
        <dbReference type="ARBA" id="ARBA00022849"/>
    </source>
</evidence>
<evidence type="ECO:0000313" key="3">
    <source>
        <dbReference type="EMBL" id="GAA2214295.1"/>
    </source>
</evidence>
<proteinExistence type="predicted"/>
<evidence type="ECO:0000313" key="4">
    <source>
        <dbReference type="Proteomes" id="UP001499843"/>
    </source>
</evidence>
<keyword evidence="1" id="KW-0059">Arsenical resistance</keyword>
<gene>
    <name evidence="3" type="ORF">GCM10009850_097600</name>
</gene>
<dbReference type="Pfam" id="PF21234">
    <property type="entry name" value="Phosphatase-like_N"/>
    <property type="match status" value="1"/>
</dbReference>
<organism evidence="3 4">
    <name type="scientific">Nonomuraea monospora</name>
    <dbReference type="NCBI Taxonomy" id="568818"/>
    <lineage>
        <taxon>Bacteria</taxon>
        <taxon>Bacillati</taxon>
        <taxon>Actinomycetota</taxon>
        <taxon>Actinomycetes</taxon>
        <taxon>Streptosporangiales</taxon>
        <taxon>Streptosporangiaceae</taxon>
        <taxon>Nonomuraea</taxon>
    </lineage>
</organism>
<dbReference type="Pfam" id="PF01451">
    <property type="entry name" value="LMWPc"/>
    <property type="match status" value="1"/>
</dbReference>
<dbReference type="SUPFAM" id="SSF52788">
    <property type="entry name" value="Phosphotyrosine protein phosphatases I"/>
    <property type="match status" value="1"/>
</dbReference>